<dbReference type="PANTHER" id="PTHR43464">
    <property type="entry name" value="METHYLTRANSFERASE"/>
    <property type="match status" value="1"/>
</dbReference>
<dbReference type="SUPFAM" id="SSF53335">
    <property type="entry name" value="S-adenosyl-L-methionine-dependent methyltransferases"/>
    <property type="match status" value="1"/>
</dbReference>
<evidence type="ECO:0000256" key="3">
    <source>
        <dbReference type="ARBA" id="ARBA00022691"/>
    </source>
</evidence>
<name>C9YGB1_CURXX</name>
<proteinExistence type="predicted"/>
<evidence type="ECO:0000313" key="4">
    <source>
        <dbReference type="EMBL" id="CBA33249.1"/>
    </source>
</evidence>
<reference evidence="4" key="1">
    <citation type="journal article" date="2010" name="Nature">
        <title>The Dynamic genome of Hydra.</title>
        <authorList>
            <person name="Chapman J.A."/>
            <person name="Kirkness E.F."/>
            <person name="Simakov O."/>
            <person name="Hampson S.E."/>
            <person name="Mitros T."/>
            <person name="Weinmaier T."/>
            <person name="Rattei T."/>
            <person name="Balasubramanian P.G."/>
            <person name="Borman J."/>
            <person name="Busam D."/>
            <person name="Disbennett K."/>
            <person name="Pfannkoch C."/>
            <person name="Sumin N."/>
            <person name="Sutton G."/>
            <person name="Viswanathan L."/>
            <person name="Walenz B."/>
            <person name="Goodstein D.M."/>
            <person name="Hellsten U."/>
            <person name="Kawashima T."/>
            <person name="Prochnik S.E."/>
            <person name="Putnam N.H."/>
            <person name="Shu S."/>
            <person name="Blumberg B."/>
            <person name="Dana C.E."/>
            <person name="Gee L."/>
            <person name="Kibler D.F."/>
            <person name="Law L."/>
            <person name="Lindgens D."/>
            <person name="Martinez D.E."/>
            <person name="Peng J."/>
            <person name="Wigge P.A."/>
            <person name="Bertulat B."/>
            <person name="Guder C."/>
            <person name="Nakamura Y."/>
            <person name="Ozbek S."/>
            <person name="Watanabe H."/>
            <person name="Khalturin K."/>
            <person name="Hemmrich G."/>
            <person name="Franke A."/>
            <person name="Augustin R."/>
            <person name="Fraune S."/>
            <person name="Hayakawa E."/>
            <person name="Hayakawa S."/>
            <person name="Hirose M."/>
            <person name="Hwang J."/>
            <person name="Ikeo K."/>
            <person name="Nishimiya-Fujisawa C."/>
            <person name="Ogura A."/>
            <person name="Takahashi T."/>
            <person name="Steinmetz P.R."/>
            <person name="Zhang X."/>
            <person name="Aufschnaiter R."/>
            <person name="Eder M.K."/>
            <person name="Gorny A.K."/>
            <person name="Salvenmoser W."/>
            <person name="Heimberg A.M."/>
            <person name="Wheeler B.M."/>
            <person name="Peterson K.J."/>
            <person name="Boettger A."/>
            <person name="Tischler P."/>
            <person name="Wolf A."/>
            <person name="Gojobori T."/>
            <person name="Remington K.A."/>
            <person name="Strausberg R.L."/>
            <person name="Venter J."/>
            <person name="Technau U."/>
            <person name="Hobmayer B."/>
            <person name="Bosch T.C."/>
            <person name="Holstein T.W."/>
            <person name="Fujisawa T."/>
            <person name="Bode H.R."/>
            <person name="David C.N."/>
            <person name="Rokhsar D.S."/>
            <person name="Steele R.E."/>
        </authorList>
    </citation>
    <scope>NUCLEOTIDE SEQUENCE</scope>
</reference>
<keyword evidence="3" id="KW-0949">S-adenosyl-L-methionine</keyword>
<dbReference type="Gene3D" id="3.40.50.150">
    <property type="entry name" value="Vaccinia Virus protein VP39"/>
    <property type="match status" value="1"/>
</dbReference>
<dbReference type="EMBL" id="FN543108">
    <property type="protein sequence ID" value="CBA33249.1"/>
    <property type="molecule type" value="Genomic_DNA"/>
</dbReference>
<sequence length="193" mass="21242">MMHKPHKQVSAPSPWIQRWSHLIPSGTSVLDVACGSGRHLEWFARLGCKVTGVDRDLSGARQLVPLARLIEADIENGLWPLARDGASEPELFDAVVVTNYLWRPLMGTLMASLAPGGVLLYETFAAGNETVGRPARPDFLLKNGELLDMCKDLHIVAYENGFVDQPDRFVQRIAALRNFTPGAHSDAPARYAL</sequence>
<accession>C9YGB1</accession>
<dbReference type="InterPro" id="IPR029063">
    <property type="entry name" value="SAM-dependent_MTases_sf"/>
</dbReference>
<evidence type="ECO:0000256" key="1">
    <source>
        <dbReference type="ARBA" id="ARBA00022603"/>
    </source>
</evidence>
<dbReference type="PANTHER" id="PTHR43464:SF19">
    <property type="entry name" value="UBIQUINONE BIOSYNTHESIS O-METHYLTRANSFERASE, MITOCHONDRIAL"/>
    <property type="match status" value="1"/>
</dbReference>
<dbReference type="GO" id="GO:0008168">
    <property type="term" value="F:methyltransferase activity"/>
    <property type="evidence" value="ECO:0007669"/>
    <property type="project" value="UniProtKB-KW"/>
</dbReference>
<evidence type="ECO:0008006" key="5">
    <source>
        <dbReference type="Google" id="ProtNLM"/>
    </source>
</evidence>
<dbReference type="CDD" id="cd02440">
    <property type="entry name" value="AdoMet_MTases"/>
    <property type="match status" value="1"/>
</dbReference>
<dbReference type="AlphaFoldDB" id="C9YGB1"/>
<keyword evidence="2" id="KW-0808">Transferase</keyword>
<gene>
    <name evidence="4" type="ORF">Csp_B18110</name>
</gene>
<dbReference type="Pfam" id="PF13489">
    <property type="entry name" value="Methyltransf_23"/>
    <property type="match status" value="1"/>
</dbReference>
<organism evidence="4">
    <name type="scientific">Curvibacter symbiont subsp. Hydra magnipapillata</name>
    <dbReference type="NCBI Taxonomy" id="667019"/>
    <lineage>
        <taxon>Bacteria</taxon>
        <taxon>Pseudomonadati</taxon>
        <taxon>Pseudomonadota</taxon>
        <taxon>Betaproteobacteria</taxon>
        <taxon>Burkholderiales</taxon>
        <taxon>Comamonadaceae</taxon>
        <taxon>Curvibacter</taxon>
    </lineage>
</organism>
<keyword evidence="1" id="KW-0489">Methyltransferase</keyword>
<protein>
    <recommendedName>
        <fullName evidence="5">SAM-dependent methyltransferase</fullName>
    </recommendedName>
</protein>
<dbReference type="GO" id="GO:0032259">
    <property type="term" value="P:methylation"/>
    <property type="evidence" value="ECO:0007669"/>
    <property type="project" value="UniProtKB-KW"/>
</dbReference>
<evidence type="ECO:0000256" key="2">
    <source>
        <dbReference type="ARBA" id="ARBA00022679"/>
    </source>
</evidence>